<comment type="caution">
    <text evidence="5">The sequence shown here is derived from an EMBL/GenBank/DDBJ whole genome shotgun (WGS) entry which is preliminary data.</text>
</comment>
<dbReference type="InterPro" id="IPR010067">
    <property type="entry name" value="ABC_SsuA_sub-bd"/>
</dbReference>
<comment type="subcellular location">
    <subcellularLocation>
        <location evidence="1">Periplasm</location>
    </subcellularLocation>
</comment>
<keyword evidence="3" id="KW-0732">Signal</keyword>
<gene>
    <name evidence="5" type="ORF">HHL08_23170</name>
</gene>
<dbReference type="AlphaFoldDB" id="A0A7X9ZUQ7"/>
<dbReference type="Pfam" id="PF09084">
    <property type="entry name" value="NMT1"/>
    <property type="match status" value="1"/>
</dbReference>
<protein>
    <submittedName>
        <fullName evidence="5">ABC transporter substrate-binding protein</fullName>
    </submittedName>
</protein>
<dbReference type="NCBIfam" id="TIGR01728">
    <property type="entry name" value="SsuA_fam"/>
    <property type="match status" value="1"/>
</dbReference>
<evidence type="ECO:0000256" key="2">
    <source>
        <dbReference type="ARBA" id="ARBA00022448"/>
    </source>
</evidence>
<dbReference type="GO" id="GO:0016020">
    <property type="term" value="C:membrane"/>
    <property type="evidence" value="ECO:0007669"/>
    <property type="project" value="InterPro"/>
</dbReference>
<evidence type="ECO:0000256" key="1">
    <source>
        <dbReference type="ARBA" id="ARBA00004418"/>
    </source>
</evidence>
<organism evidence="5 6">
    <name type="scientific">Sphingobium psychrophilum</name>
    <dbReference type="NCBI Taxonomy" id="2728834"/>
    <lineage>
        <taxon>Bacteria</taxon>
        <taxon>Pseudomonadati</taxon>
        <taxon>Pseudomonadota</taxon>
        <taxon>Alphaproteobacteria</taxon>
        <taxon>Sphingomonadales</taxon>
        <taxon>Sphingomonadaceae</taxon>
        <taxon>Sphingobium</taxon>
    </lineage>
</organism>
<dbReference type="CDD" id="cd13558">
    <property type="entry name" value="PBP2_SsuA_like_2"/>
    <property type="match status" value="1"/>
</dbReference>
<name>A0A7X9ZUQ7_9SPHN</name>
<dbReference type="PANTHER" id="PTHR30024">
    <property type="entry name" value="ALIPHATIC SULFONATES-BINDING PROTEIN-RELATED"/>
    <property type="match status" value="1"/>
</dbReference>
<reference evidence="5 6" key="1">
    <citation type="submission" date="2020-04" db="EMBL/GenBank/DDBJ databases">
        <title>Sphingobium sp. AR-3-1 isolated from Arctic soil.</title>
        <authorList>
            <person name="Dahal R.H."/>
            <person name="Chaudhary D.K."/>
        </authorList>
    </citation>
    <scope>NUCLEOTIDE SEQUENCE [LARGE SCALE GENOMIC DNA]</scope>
    <source>
        <strain evidence="5 6">AR-3-1</strain>
    </source>
</reference>
<feature type="domain" description="SsuA/THI5-like" evidence="4">
    <location>
        <begin position="59"/>
        <end position="254"/>
    </location>
</feature>
<dbReference type="RefSeq" id="WP_169575303.1">
    <property type="nucleotide sequence ID" value="NZ_JABBFV010000032.1"/>
</dbReference>
<keyword evidence="2" id="KW-0813">Transport</keyword>
<dbReference type="PANTHER" id="PTHR30024:SF42">
    <property type="entry name" value="ALIPHATIC SULFONATES-BINDING PROTEIN-RELATED"/>
    <property type="match status" value="1"/>
</dbReference>
<keyword evidence="6" id="KW-1185">Reference proteome</keyword>
<dbReference type="SUPFAM" id="SSF53850">
    <property type="entry name" value="Periplasmic binding protein-like II"/>
    <property type="match status" value="1"/>
</dbReference>
<dbReference type="EMBL" id="JABBFV010000032">
    <property type="protein sequence ID" value="NML12997.1"/>
    <property type="molecule type" value="Genomic_DNA"/>
</dbReference>
<dbReference type="Proteomes" id="UP000519023">
    <property type="component" value="Unassembled WGS sequence"/>
</dbReference>
<proteinExistence type="predicted"/>
<dbReference type="GO" id="GO:0042597">
    <property type="term" value="C:periplasmic space"/>
    <property type="evidence" value="ECO:0007669"/>
    <property type="project" value="UniProtKB-SubCell"/>
</dbReference>
<evidence type="ECO:0000313" key="5">
    <source>
        <dbReference type="EMBL" id="NML12997.1"/>
    </source>
</evidence>
<evidence type="ECO:0000259" key="4">
    <source>
        <dbReference type="Pfam" id="PF09084"/>
    </source>
</evidence>
<dbReference type="PROSITE" id="PS51257">
    <property type="entry name" value="PROKAR_LIPOPROTEIN"/>
    <property type="match status" value="1"/>
</dbReference>
<dbReference type="GO" id="GO:0042626">
    <property type="term" value="F:ATPase-coupled transmembrane transporter activity"/>
    <property type="evidence" value="ECO:0007669"/>
    <property type="project" value="InterPro"/>
</dbReference>
<evidence type="ECO:0000313" key="6">
    <source>
        <dbReference type="Proteomes" id="UP000519023"/>
    </source>
</evidence>
<dbReference type="InterPro" id="IPR015168">
    <property type="entry name" value="SsuA/THI5"/>
</dbReference>
<dbReference type="Gene3D" id="3.40.190.10">
    <property type="entry name" value="Periplasmic binding protein-like II"/>
    <property type="match status" value="2"/>
</dbReference>
<sequence length="329" mass="35279">MAVDRLSRRAFIGTGAVSCLLLAGCGAAGSGRPKLRVSVTGKGEGDTRLLFKAAGIKPEGFDLVYSEFQSGHLVVEALNGGSLDYGGMSEIPPIFAAASTIQSFRQIAVAHGDVNNQVVLVPKGSKAKTIADLKGKRVGYVRATTSQYFLIRMLEEVGLSWDDITPVAMGVSDGAAAFSQGALDAWAIYGFPIQRAMATEGARILKTAYGILSGNYLVSAHVDALADPDKARLIGDYLALVQKAYGWAAAHQDEWATIIAQDIGVPRDYVVDQFKRKSATYELRPVTAAAIASQQQVADLFYRQKLLPKAVDVRPLWDARFNADIPKRG</sequence>
<evidence type="ECO:0000256" key="3">
    <source>
        <dbReference type="ARBA" id="ARBA00022729"/>
    </source>
</evidence>
<accession>A0A7X9ZUQ7</accession>